<name>A0ABP9GZC5_9FLAO</name>
<accession>A0ABP9GZC5</accession>
<evidence type="ECO:0000313" key="4">
    <source>
        <dbReference type="Proteomes" id="UP001501302"/>
    </source>
</evidence>
<evidence type="ECO:0000259" key="1">
    <source>
        <dbReference type="Pfam" id="PF13320"/>
    </source>
</evidence>
<dbReference type="RefSeq" id="WP_345193521.1">
    <property type="nucleotide sequence ID" value="NZ_BAABJJ010000044.1"/>
</dbReference>
<evidence type="ECO:0000259" key="2">
    <source>
        <dbReference type="Pfam" id="PF22680"/>
    </source>
</evidence>
<dbReference type="InterPro" id="IPR053850">
    <property type="entry name" value="Glyco_hydro_123_N_2"/>
</dbReference>
<evidence type="ECO:0000313" key="3">
    <source>
        <dbReference type="EMBL" id="GAA4954502.1"/>
    </source>
</evidence>
<dbReference type="EMBL" id="BAABJJ010000044">
    <property type="protein sequence ID" value="GAA4954502.1"/>
    <property type="molecule type" value="Genomic_DNA"/>
</dbReference>
<comment type="caution">
    <text evidence="3">The sequence shown here is derived from an EMBL/GenBank/DDBJ whole genome shotgun (WGS) entry which is preliminary data.</text>
</comment>
<dbReference type="Pfam" id="PF22680">
    <property type="entry name" value="Glyco_hydro_123_N_2"/>
    <property type="match status" value="1"/>
</dbReference>
<sequence length="660" mass="76395">MKLVYSKCSFKLLLISLLITFTVGSQVINGSIESKFKRYQKGENFSGTLTQVWSTVAWKGERINTQMVIWSNSKHKNLEYKIEAFKNDKNKNIVLDKANISLRFPSYVKGDLAPRSCTTVVEGESFEEERPYTEVADALLEKTQTELNPEDLLKLWLTIELPRNLISGIYKGTIVVTENKKEVKTFKIEIQVLDKILPKVKDWEFHLDIWQWPLQVLKFYNISETQKIKPWSDEHFNLLARFYKPLSNMGQKVIFTQLNDGKPPLVKWIKDSNGKWSFNFDSFDVYVSLMEKLGITKQISCHSILGSKNNKLPYFSKNSNAVQYLELEKWSEEYNAVWSVFLKAFKQHLIQKGWFEKTALYLDELRQEEMDEVVNFIQNLDSDWKLALAYGHVQSQNSMNLLYDASGILGVANTTGRKDKINTFYTSCTETIPNNYTTPQNNVAEMTWMPWHAAREGFNGYLRWAYDYWTKDDPFDTRDGGFTSGDFSMIYRSSNGKGMKPVMGIRTEMLREGIQDFEKIEILEKEFIKNKDSVSLTLLKNMVSEFSASSGVHALTLVARGQALLKDLSLGNLNIELEDKPETERFNIQYYEDFHQIVLNIKTVFTEVEVLTYSGKRILLQKYDSPVAGGIIDLSNLQPDFYLIRIKSKDKIYVEVVKID</sequence>
<feature type="domain" description="Glycoside hydrolase 123 catalytic" evidence="1">
    <location>
        <begin position="220"/>
        <end position="523"/>
    </location>
</feature>
<dbReference type="InterPro" id="IPR025150">
    <property type="entry name" value="GH123_cat"/>
</dbReference>
<dbReference type="Pfam" id="PF13320">
    <property type="entry name" value="GH123_cat"/>
    <property type="match status" value="1"/>
</dbReference>
<gene>
    <name evidence="3" type="ORF">GCM10023314_30190</name>
</gene>
<proteinExistence type="predicted"/>
<dbReference type="Proteomes" id="UP001501302">
    <property type="component" value="Unassembled WGS sequence"/>
</dbReference>
<keyword evidence="4" id="KW-1185">Reference proteome</keyword>
<feature type="domain" description="Glycoside hydrolase 123 N-terminal" evidence="2">
    <location>
        <begin position="37"/>
        <end position="177"/>
    </location>
</feature>
<organism evidence="3 4">
    <name type="scientific">Algibacter agarivorans</name>
    <dbReference type="NCBI Taxonomy" id="1109741"/>
    <lineage>
        <taxon>Bacteria</taxon>
        <taxon>Pseudomonadati</taxon>
        <taxon>Bacteroidota</taxon>
        <taxon>Flavobacteriia</taxon>
        <taxon>Flavobacteriales</taxon>
        <taxon>Flavobacteriaceae</taxon>
        <taxon>Algibacter</taxon>
    </lineage>
</organism>
<evidence type="ECO:0008006" key="5">
    <source>
        <dbReference type="Google" id="ProtNLM"/>
    </source>
</evidence>
<reference evidence="4" key="1">
    <citation type="journal article" date="2019" name="Int. J. Syst. Evol. Microbiol.">
        <title>The Global Catalogue of Microorganisms (GCM) 10K type strain sequencing project: providing services to taxonomists for standard genome sequencing and annotation.</title>
        <authorList>
            <consortium name="The Broad Institute Genomics Platform"/>
            <consortium name="The Broad Institute Genome Sequencing Center for Infectious Disease"/>
            <person name="Wu L."/>
            <person name="Ma J."/>
        </authorList>
    </citation>
    <scope>NUCLEOTIDE SEQUENCE [LARGE SCALE GENOMIC DNA]</scope>
    <source>
        <strain evidence="4">JCM 18285</strain>
    </source>
</reference>
<protein>
    <recommendedName>
        <fullName evidence="5">Glycoside hydrolase 123 C-terminal domain-containing protein</fullName>
    </recommendedName>
</protein>